<feature type="region of interest" description="Disordered" evidence="2">
    <location>
        <begin position="946"/>
        <end position="1003"/>
    </location>
</feature>
<gene>
    <name evidence="3" type="ORF">LNINA_LOCUS9232</name>
</gene>
<feature type="compositionally biased region" description="Polar residues" evidence="2">
    <location>
        <begin position="613"/>
        <end position="622"/>
    </location>
</feature>
<dbReference type="Proteomes" id="UP001497472">
    <property type="component" value="Unassembled WGS sequence"/>
</dbReference>
<reference evidence="3 4" key="1">
    <citation type="submission" date="2023-11" db="EMBL/GenBank/DDBJ databases">
        <authorList>
            <person name="Okamura Y."/>
        </authorList>
    </citation>
    <scope>NUCLEOTIDE SEQUENCE [LARGE SCALE GENOMIC DNA]</scope>
</reference>
<protein>
    <submittedName>
        <fullName evidence="3">Uncharacterized protein</fullName>
    </submittedName>
</protein>
<evidence type="ECO:0000313" key="3">
    <source>
        <dbReference type="EMBL" id="CAK1549978.1"/>
    </source>
</evidence>
<feature type="region of interest" description="Disordered" evidence="2">
    <location>
        <begin position="876"/>
        <end position="901"/>
    </location>
</feature>
<comment type="caution">
    <text evidence="3">The sequence shown here is derived from an EMBL/GenBank/DDBJ whole genome shotgun (WGS) entry which is preliminary data.</text>
</comment>
<feature type="region of interest" description="Disordered" evidence="2">
    <location>
        <begin position="602"/>
        <end position="622"/>
    </location>
</feature>
<proteinExistence type="predicted"/>
<dbReference type="SUPFAM" id="SSF48371">
    <property type="entry name" value="ARM repeat"/>
    <property type="match status" value="1"/>
</dbReference>
<dbReference type="InterPro" id="IPR016024">
    <property type="entry name" value="ARM-type_fold"/>
</dbReference>
<feature type="compositionally biased region" description="Polar residues" evidence="2">
    <location>
        <begin position="876"/>
        <end position="888"/>
    </location>
</feature>
<accession>A0AAV1JM35</accession>
<organism evidence="3 4">
    <name type="scientific">Leptosia nina</name>
    <dbReference type="NCBI Taxonomy" id="320188"/>
    <lineage>
        <taxon>Eukaryota</taxon>
        <taxon>Metazoa</taxon>
        <taxon>Ecdysozoa</taxon>
        <taxon>Arthropoda</taxon>
        <taxon>Hexapoda</taxon>
        <taxon>Insecta</taxon>
        <taxon>Pterygota</taxon>
        <taxon>Neoptera</taxon>
        <taxon>Endopterygota</taxon>
        <taxon>Lepidoptera</taxon>
        <taxon>Glossata</taxon>
        <taxon>Ditrysia</taxon>
        <taxon>Papilionoidea</taxon>
        <taxon>Pieridae</taxon>
        <taxon>Pierinae</taxon>
        <taxon>Leptosia</taxon>
    </lineage>
</organism>
<evidence type="ECO:0000256" key="1">
    <source>
        <dbReference type="SAM" id="Coils"/>
    </source>
</evidence>
<evidence type="ECO:0000313" key="4">
    <source>
        <dbReference type="Proteomes" id="UP001497472"/>
    </source>
</evidence>
<evidence type="ECO:0000256" key="2">
    <source>
        <dbReference type="SAM" id="MobiDB-lite"/>
    </source>
</evidence>
<feature type="compositionally biased region" description="Low complexity" evidence="2">
    <location>
        <begin position="986"/>
        <end position="1003"/>
    </location>
</feature>
<dbReference type="EMBL" id="CAVLEF010000040">
    <property type="protein sequence ID" value="CAK1549978.1"/>
    <property type="molecule type" value="Genomic_DNA"/>
</dbReference>
<feature type="coiled-coil region" evidence="1">
    <location>
        <begin position="57"/>
        <end position="84"/>
    </location>
</feature>
<sequence length="1466" mass="168705">MMANVHLDSVVNFDLNLLQSSTTDVTLQKVPHPDKQRQSILNVKKKIVASNALLQKFYKQREKLEETESQLLAAKEECRQACIDYNVTYEKYTELEKETVKLRLINQDLAKNVSYLDNEVEAMKSHTCQLQSLVKQSETEIAGLKLEKQLEKSSEKEFHKKLASFERERETYLRDIRWLRDVILKKKKLNQIQDILNKYEDEKENCEVSDNSCDEGNFDDSPIGSPVHQILNKEVKIVDDEVKVNAIKNSNEYGTTKLKEGDIVEDYENYDYCNEIVSEDTGRGSSLALSDKFINSPDVDNEVVDKCVEYVDVATSPITIVEEHIIPSPVHFDDEALLCEKNVNDITLKSPEYFVTDIPFSNEIVTIKEKPQLIDACTSPVHQTVDMENKCTSPINFSGTNDKLVDNCNGSAVHNMSFNTLSINSELEIEKKSQENKYFEKENSKQPVCDRVTDCEVEMILNRMRLQHKAISPIPRRMKDYSRKNKEELHKETVQQHNSCSEALKVREENKALQANVDNLCKEIMLIKSLLINKNSYNLANQIENMDHFATVDNCLKNNNSIVPSKNLDNVIPESMTINEDSNISDFDAAHEVENDPISLISIDKSPQHKSQRNTSSSDVDLQQHQFEESLGIPEDDNVLEILHKEKNCDIVTDINYLQRTSDHLRRCKYDLSQNAFSARSKPRKLTKLDRFKKKVISKSKIKAVSISPNRKIKRVPLVPFVKKDVKNKPMEILKNKEAYNKALKLMVELKSQKKSNIRTFRRKIAKQTQVQTSKTTDIKKKVIENKSCDTNSKDTTTLKDTQEGNETNVLLIQNKKYPDYTPLKYEHNISKLTSHEQEAGLKRKSDKIIDLNPPSNDCAAVQENNNNDSVQTMSLVNTDENDTVNPSKTKATTRRRKRLTSDSFNISCKRLLRSSKTNEKSSNEKRSLPINYDDLELFTSAKENINKSSNDKENSDSDTSMSQSLIKKRKLRERPSLNFLKHSSNRLLRSTRSSENKNLSLNSENLDTEPAILLNNEEIQKEEKIGKSQLSELSRERLGWLESGQTTNSSVQTQVFSNSVICKMINKYGKNIVKTSACKVSDKIRNSVCERIDKTLTDIIDIPSDKIQLTLDNLAEDLKRFNRTGLIAGIMKHLQDPARKLELHNKVTGQVPMTKNEHYTLYVIRQLNTTKCNMVNEVLANIEFALFCLNKSPNFDTIESLSHFYAVICRIFHLKNRLRTFLLDAMYCLNFKALPLIKQCLSTWSHVLPLAHMLHAKSPLVQCIVYLLHFYQCDQDKLNRVGDLRWILNKKYFYDFNDWNQAKILEMISDSIKTIKDEPAEMNMLRIAMILFAKRQGVKWCQKNFINNLLLPIIENENSSKETKIFCIKLLGPLLKPYPSDMKVHSEIVLNKLLNMVDNDNLSHDIKEAVFTSLIYMSRQNPSQVLQALMHWQPPTITPQLENLLKAYVQEKPIKAWKHFLLKAC</sequence>
<keyword evidence="4" id="KW-1185">Reference proteome</keyword>
<name>A0AAV1JM35_9NEOP</name>
<feature type="coiled-coil region" evidence="1">
    <location>
        <begin position="182"/>
        <end position="209"/>
    </location>
</feature>
<keyword evidence="1" id="KW-0175">Coiled coil</keyword>